<organism evidence="2 4">
    <name type="scientific">Treponema socranskii subsp. socranskii VPI DR56BR1116 = ATCC 35536</name>
    <dbReference type="NCBI Taxonomy" id="1125725"/>
    <lineage>
        <taxon>Bacteria</taxon>
        <taxon>Pseudomonadati</taxon>
        <taxon>Spirochaetota</taxon>
        <taxon>Spirochaetia</taxon>
        <taxon>Spirochaetales</taxon>
        <taxon>Treponemataceae</taxon>
        <taxon>Treponema</taxon>
    </lineage>
</organism>
<dbReference type="EMBL" id="AUZJ01000033">
    <property type="protein sequence ID" value="ERF60798.1"/>
    <property type="molecule type" value="Genomic_DNA"/>
</dbReference>
<evidence type="ECO:0000313" key="3">
    <source>
        <dbReference type="EMBL" id="ERK03484.1"/>
    </source>
</evidence>
<dbReference type="SMART" id="SM00849">
    <property type="entry name" value="Lactamase_B"/>
    <property type="match status" value="1"/>
</dbReference>
<dbReference type="Gene3D" id="3.60.15.10">
    <property type="entry name" value="Ribonuclease Z/Hydroxyacylglutathione hydrolase-like"/>
    <property type="match status" value="1"/>
</dbReference>
<dbReference type="STRING" id="1125725.HMPREF1325_0463"/>
<name>U1FLS7_TRESO</name>
<dbReference type="Proteomes" id="UP000016646">
    <property type="component" value="Unassembled WGS sequence"/>
</dbReference>
<protein>
    <submittedName>
        <fullName evidence="2">Metallo-beta-lactamase domain protein</fullName>
    </submittedName>
</protein>
<evidence type="ECO:0000313" key="4">
    <source>
        <dbReference type="Proteomes" id="UP000016412"/>
    </source>
</evidence>
<dbReference type="Pfam" id="PF00753">
    <property type="entry name" value="Lactamase_B"/>
    <property type="match status" value="1"/>
</dbReference>
<evidence type="ECO:0000313" key="5">
    <source>
        <dbReference type="Proteomes" id="UP000016646"/>
    </source>
</evidence>
<dbReference type="CDD" id="cd07731">
    <property type="entry name" value="ComA-like_MBL-fold"/>
    <property type="match status" value="1"/>
</dbReference>
<sequence length="375" mass="42054">MQGKPFSFENSRIYVCAFAHYCGIFENRYFLQCRINKDEKMKIGKKIVYIFAAVFCLSFFCRCASTQKTASHAAKTHRQPALQKTSERASAALTNGKLTMYFIDLDVPKDSEDKSGDSTLVVSPDGKTMLIDCGHPDAGKDVVRLLRSLGIDKIDIVVISHPHIDHLGAFPLIARTFPIAHVYRSRLEYDTRYTRAFDAAVKAHDIPSSYLEAGDSFSFGDKVRVDIFGPAHEIVYPKNYPANATQFINDCSISMMLVYGQSKALFCGDLYRSGETTVLDAYEAQLKCDVAKANHHGNATSSRRRWIKATNPDVIVAMNDVLGSMDVVNDYVKYGSKFYHTLYNGSIKVEMDDKHTVTVTPEKESWIEKLAADKK</sequence>
<keyword evidence="5" id="KW-1185">Reference proteome</keyword>
<dbReference type="InterPro" id="IPR052159">
    <property type="entry name" value="Competence_DNA_uptake"/>
</dbReference>
<dbReference type="Proteomes" id="UP000016412">
    <property type="component" value="Unassembled WGS sequence"/>
</dbReference>
<dbReference type="PANTHER" id="PTHR30619:SF1">
    <property type="entry name" value="RECOMBINATION PROTEIN 2"/>
    <property type="match status" value="1"/>
</dbReference>
<dbReference type="EMBL" id="AVQI01000032">
    <property type="protein sequence ID" value="ERK03484.1"/>
    <property type="molecule type" value="Genomic_DNA"/>
</dbReference>
<dbReference type="PANTHER" id="PTHR30619">
    <property type="entry name" value="DNA INTERNALIZATION/COMPETENCE PROTEIN COMEC/REC2"/>
    <property type="match status" value="1"/>
</dbReference>
<dbReference type="AlphaFoldDB" id="U1FLS7"/>
<dbReference type="InterPro" id="IPR036866">
    <property type="entry name" value="RibonucZ/Hydroxyglut_hydro"/>
</dbReference>
<reference evidence="4 5" key="1">
    <citation type="submission" date="2013-08" db="EMBL/GenBank/DDBJ databases">
        <authorList>
            <person name="Durkin A.S."/>
            <person name="Haft D.R."/>
            <person name="McCorrison J."/>
            <person name="Torralba M."/>
            <person name="Gillis M."/>
            <person name="Haft D.H."/>
            <person name="Methe B."/>
            <person name="Sutton G."/>
            <person name="Nelson K.E."/>
        </authorList>
    </citation>
    <scope>NUCLEOTIDE SEQUENCE [LARGE SCALE GENOMIC DNA]</scope>
    <source>
        <strain evidence="3 5">ATCC 35536</strain>
        <strain evidence="2 4">VPI DR56BR1116</strain>
    </source>
</reference>
<dbReference type="PATRIC" id="fig|1125725.3.peg.1225"/>
<gene>
    <name evidence="3" type="ORF">HMPREF0860_2514</name>
    <name evidence="2" type="ORF">HMPREF1325_0463</name>
</gene>
<dbReference type="SUPFAM" id="SSF56281">
    <property type="entry name" value="Metallo-hydrolase/oxidoreductase"/>
    <property type="match status" value="1"/>
</dbReference>
<feature type="domain" description="Metallo-beta-lactamase" evidence="1">
    <location>
        <begin position="115"/>
        <end position="325"/>
    </location>
</feature>
<proteinExistence type="predicted"/>
<dbReference type="eggNOG" id="COG2333">
    <property type="taxonomic scope" value="Bacteria"/>
</dbReference>
<evidence type="ECO:0000259" key="1">
    <source>
        <dbReference type="SMART" id="SM00849"/>
    </source>
</evidence>
<accession>U1FLS7</accession>
<evidence type="ECO:0000313" key="2">
    <source>
        <dbReference type="EMBL" id="ERF60798.1"/>
    </source>
</evidence>
<comment type="caution">
    <text evidence="2">The sequence shown here is derived from an EMBL/GenBank/DDBJ whole genome shotgun (WGS) entry which is preliminary data.</text>
</comment>
<dbReference type="InterPro" id="IPR001279">
    <property type="entry name" value="Metallo-B-lactamas"/>
</dbReference>
<dbReference type="InterPro" id="IPR035681">
    <property type="entry name" value="ComA-like_MBL"/>
</dbReference>